<gene>
    <name evidence="2" type="ORF">FRD01_14270</name>
</gene>
<evidence type="ECO:0000313" key="2">
    <source>
        <dbReference type="EMBL" id="QED28376.1"/>
    </source>
</evidence>
<feature type="domain" description="Beta-ketoacyl synthase-like N-terminal" evidence="1">
    <location>
        <begin position="6"/>
        <end position="172"/>
    </location>
</feature>
<accession>A0A5B8XXD8</accession>
<dbReference type="AlphaFoldDB" id="A0A5B8XXD8"/>
<sequence length="226" mass="24420">MAWIEATSSWWPGRGKLPASQLLAGSASRRAGDLTRACAHVIDELGPFSKTVPIVFGSSLGCVSVLFSLLDEIKRDELGLSPIAFSSSVHHSPVAAVGVSNQHIGLLTAVSANEDLAAMLIIEALGLSLEFDRVLVIGAEEPWPKAYGHEEFELYAGAFMMAHDSERQLIVETSTEPFKNTLSGLLRYNPAAGLEKFLEWSREAKPGDELIISPNRSGGSWKARCQ</sequence>
<reference evidence="2 3" key="1">
    <citation type="submission" date="2019-08" db="EMBL/GenBank/DDBJ databases">
        <authorList>
            <person name="Liang Q."/>
        </authorList>
    </citation>
    <scope>NUCLEOTIDE SEQUENCE [LARGE SCALE GENOMIC DNA]</scope>
    <source>
        <strain evidence="2 3">V1718</strain>
    </source>
</reference>
<keyword evidence="3" id="KW-1185">Reference proteome</keyword>
<organism evidence="2 3">
    <name type="scientific">Microvenator marinus</name>
    <dbReference type="NCBI Taxonomy" id="2600177"/>
    <lineage>
        <taxon>Bacteria</taxon>
        <taxon>Deltaproteobacteria</taxon>
        <taxon>Bradymonadales</taxon>
        <taxon>Microvenatoraceae</taxon>
        <taxon>Microvenator</taxon>
    </lineage>
</organism>
<evidence type="ECO:0000313" key="3">
    <source>
        <dbReference type="Proteomes" id="UP000321595"/>
    </source>
</evidence>
<name>A0A5B8XXD8_9DELT</name>
<dbReference type="Pfam" id="PF13723">
    <property type="entry name" value="Ketoacyl-synt_2"/>
    <property type="match status" value="1"/>
</dbReference>
<proteinExistence type="predicted"/>
<evidence type="ECO:0000259" key="1">
    <source>
        <dbReference type="Pfam" id="PF13723"/>
    </source>
</evidence>
<dbReference type="RefSeq" id="WP_146960746.1">
    <property type="nucleotide sequence ID" value="NZ_CP042467.1"/>
</dbReference>
<dbReference type="EMBL" id="CP042467">
    <property type="protein sequence ID" value="QED28376.1"/>
    <property type="molecule type" value="Genomic_DNA"/>
</dbReference>
<protein>
    <submittedName>
        <fullName evidence="2">Beta-ketoacyl synthase chain length factor</fullName>
    </submittedName>
</protein>
<dbReference type="Proteomes" id="UP000321595">
    <property type="component" value="Chromosome"/>
</dbReference>
<dbReference type="InterPro" id="IPR014030">
    <property type="entry name" value="Ketoacyl_synth_N"/>
</dbReference>
<dbReference type="KEGG" id="bbae:FRD01_14270"/>